<protein>
    <submittedName>
        <fullName evidence="2">Uncharacterized protein</fullName>
    </submittedName>
</protein>
<evidence type="ECO:0000313" key="3">
    <source>
        <dbReference type="Proteomes" id="UP000326924"/>
    </source>
</evidence>
<dbReference type="InParanoid" id="A0A5J5F738"/>
<dbReference type="Proteomes" id="UP000326924">
    <property type="component" value="Unassembled WGS sequence"/>
</dbReference>
<feature type="region of interest" description="Disordered" evidence="1">
    <location>
        <begin position="247"/>
        <end position="278"/>
    </location>
</feature>
<proteinExistence type="predicted"/>
<keyword evidence="3" id="KW-1185">Reference proteome</keyword>
<organism evidence="2 3">
    <name type="scientific">Sphaerosporella brunnea</name>
    <dbReference type="NCBI Taxonomy" id="1250544"/>
    <lineage>
        <taxon>Eukaryota</taxon>
        <taxon>Fungi</taxon>
        <taxon>Dikarya</taxon>
        <taxon>Ascomycota</taxon>
        <taxon>Pezizomycotina</taxon>
        <taxon>Pezizomycetes</taxon>
        <taxon>Pezizales</taxon>
        <taxon>Pyronemataceae</taxon>
        <taxon>Sphaerosporella</taxon>
    </lineage>
</organism>
<evidence type="ECO:0000256" key="1">
    <source>
        <dbReference type="SAM" id="MobiDB-lite"/>
    </source>
</evidence>
<reference evidence="2 3" key="1">
    <citation type="submission" date="2019-09" db="EMBL/GenBank/DDBJ databases">
        <title>Draft genome of the ectomycorrhizal ascomycete Sphaerosporella brunnea.</title>
        <authorList>
            <consortium name="DOE Joint Genome Institute"/>
            <person name="Benucci G.M."/>
            <person name="Marozzi G."/>
            <person name="Antonielli L."/>
            <person name="Sanchez S."/>
            <person name="Marco P."/>
            <person name="Wang X."/>
            <person name="Falini L.B."/>
            <person name="Barry K."/>
            <person name="Haridas S."/>
            <person name="Lipzen A."/>
            <person name="Labutti K."/>
            <person name="Grigoriev I.V."/>
            <person name="Murat C."/>
            <person name="Martin F."/>
            <person name="Albertini E."/>
            <person name="Donnini D."/>
            <person name="Bonito G."/>
        </authorList>
    </citation>
    <scope>NUCLEOTIDE SEQUENCE [LARGE SCALE GENOMIC DNA]</scope>
    <source>
        <strain evidence="2 3">Sb_GMNB300</strain>
    </source>
</reference>
<feature type="compositionally biased region" description="Basic and acidic residues" evidence="1">
    <location>
        <begin position="261"/>
        <end position="278"/>
    </location>
</feature>
<sequence length="299" mass="32879">MPSITAAAAVALGSPIGLYSGLRELSMLHCALDVAFHAYHARVNLLVLCKNQFTHDVSDARFRCEMDGLHAHLTTWFCKVESRSPHNGSFEQRLVHEADVTDKIFTCFVGDIPSGCEVAILTSWLTRLPEPQGGSTVTLSIPLPAHSEETDVMSTAPLREQWISETYSPSLNSYVAQFTCPIRSLEGYPQPIIIPWTTIADLQGPMAPLIEDIHLYHALLSAIRPRPGPGPPNSPVLAPETSLDEEVPLVGLSPPPARLQRMVEDHPDPHADAHHNSENVRISDWSSGYISLDHVRNEP</sequence>
<name>A0A5J5F738_9PEZI</name>
<gene>
    <name evidence="2" type="ORF">FN846DRAFT_217796</name>
</gene>
<dbReference type="AlphaFoldDB" id="A0A5J5F738"/>
<comment type="caution">
    <text evidence="2">The sequence shown here is derived from an EMBL/GenBank/DDBJ whole genome shotgun (WGS) entry which is preliminary data.</text>
</comment>
<evidence type="ECO:0000313" key="2">
    <source>
        <dbReference type="EMBL" id="KAA8912875.1"/>
    </source>
</evidence>
<accession>A0A5J5F738</accession>
<dbReference type="EMBL" id="VXIS01000019">
    <property type="protein sequence ID" value="KAA8912875.1"/>
    <property type="molecule type" value="Genomic_DNA"/>
</dbReference>